<comment type="caution">
    <text evidence="1">The sequence shown here is derived from an EMBL/GenBank/DDBJ whole genome shotgun (WGS) entry which is preliminary data.</text>
</comment>
<reference evidence="1" key="1">
    <citation type="submission" date="2019-03" db="EMBL/GenBank/DDBJ databases">
        <title>Single cell metagenomics reveals metabolic interactions within the superorganism composed of flagellate Streblomastix strix and complex community of Bacteroidetes bacteria on its surface.</title>
        <authorList>
            <person name="Treitli S.C."/>
            <person name="Kolisko M."/>
            <person name="Husnik F."/>
            <person name="Keeling P."/>
            <person name="Hampl V."/>
        </authorList>
    </citation>
    <scope>NUCLEOTIDE SEQUENCE</scope>
    <source>
        <strain evidence="1">STM</strain>
    </source>
</reference>
<dbReference type="SUPFAM" id="SSF56712">
    <property type="entry name" value="Prokaryotic type I DNA topoisomerase"/>
    <property type="match status" value="1"/>
</dbReference>
<evidence type="ECO:0000313" key="1">
    <source>
        <dbReference type="EMBL" id="KAA6326112.1"/>
    </source>
</evidence>
<protein>
    <recommendedName>
        <fullName evidence="2">DNA topoisomerase 3</fullName>
    </recommendedName>
</protein>
<name>A0A5J4QX37_9ZZZZ</name>
<dbReference type="AlphaFoldDB" id="A0A5J4QX37"/>
<dbReference type="EMBL" id="SNRY01002224">
    <property type="protein sequence ID" value="KAA6326112.1"/>
    <property type="molecule type" value="Genomic_DNA"/>
</dbReference>
<evidence type="ECO:0008006" key="2">
    <source>
        <dbReference type="Google" id="ProtNLM"/>
    </source>
</evidence>
<sequence>MTGAWESALNKIATGEMDADTFHRSIEIYATQITSELLESKIEGGYRRETCPCPKCKAVK</sequence>
<organism evidence="1">
    <name type="scientific">termite gut metagenome</name>
    <dbReference type="NCBI Taxonomy" id="433724"/>
    <lineage>
        <taxon>unclassified sequences</taxon>
        <taxon>metagenomes</taxon>
        <taxon>organismal metagenomes</taxon>
    </lineage>
</organism>
<proteinExistence type="predicted"/>
<accession>A0A5J4QX37</accession>
<gene>
    <name evidence="1" type="ORF">EZS27_024742</name>
</gene>
<dbReference type="InterPro" id="IPR023405">
    <property type="entry name" value="Topo_IA_core_domain"/>
</dbReference>